<organism evidence="3 4">
    <name type="scientific">Sanghuangporus baumii</name>
    <name type="common">Phellinus baumii</name>
    <dbReference type="NCBI Taxonomy" id="108892"/>
    <lineage>
        <taxon>Eukaryota</taxon>
        <taxon>Fungi</taxon>
        <taxon>Dikarya</taxon>
        <taxon>Basidiomycota</taxon>
        <taxon>Agaricomycotina</taxon>
        <taxon>Agaricomycetes</taxon>
        <taxon>Hymenochaetales</taxon>
        <taxon>Hymenochaetaceae</taxon>
        <taxon>Sanghuangporus</taxon>
    </lineage>
</organism>
<dbReference type="SMART" id="SM00651">
    <property type="entry name" value="Sm"/>
    <property type="match status" value="1"/>
</dbReference>
<dbReference type="EMBL" id="LNZH02000065">
    <property type="protein sequence ID" value="OCB91771.1"/>
    <property type="molecule type" value="Genomic_DNA"/>
</dbReference>
<sequence>MSSASSPPPSSQSPSPSPPLLHASRPRRPAVEALKDLLNRTLRIACSDGRVFVGTFVCVDKQLHIILANTDEYSMSKPEGRYVTMVMVPWRLVVTISVYGDSDDEGKLDVL</sequence>
<dbReference type="GO" id="GO:0031417">
    <property type="term" value="C:NatC complex"/>
    <property type="evidence" value="ECO:0007669"/>
    <property type="project" value="InterPro"/>
</dbReference>
<reference evidence="3" key="1">
    <citation type="submission" date="2016-06" db="EMBL/GenBank/DDBJ databases">
        <title>Draft Genome sequence of the fungus Inonotus baumii.</title>
        <authorList>
            <person name="Zhu H."/>
            <person name="Lin W."/>
        </authorList>
    </citation>
    <scope>NUCLEOTIDE SEQUENCE</scope>
    <source>
        <strain evidence="3">821</strain>
    </source>
</reference>
<dbReference type="Proteomes" id="UP000757232">
    <property type="component" value="Unassembled WGS sequence"/>
</dbReference>
<dbReference type="AlphaFoldDB" id="A0A9Q5NC34"/>
<comment type="caution">
    <text evidence="3">The sequence shown here is derived from an EMBL/GenBank/DDBJ whole genome shotgun (WGS) entry which is preliminary data.</text>
</comment>
<feature type="compositionally biased region" description="Pro residues" evidence="1">
    <location>
        <begin position="1"/>
        <end position="19"/>
    </location>
</feature>
<dbReference type="OrthoDB" id="368909at2759"/>
<dbReference type="InterPro" id="IPR050914">
    <property type="entry name" value="snRNP_SmB/NAA38-like"/>
</dbReference>
<feature type="domain" description="Sm" evidence="2">
    <location>
        <begin position="32"/>
        <end position="98"/>
    </location>
</feature>
<gene>
    <name evidence="3" type="ORF">A7U60_g971</name>
</gene>
<evidence type="ECO:0000256" key="1">
    <source>
        <dbReference type="SAM" id="MobiDB-lite"/>
    </source>
</evidence>
<dbReference type="InterPro" id="IPR001163">
    <property type="entry name" value="Sm_dom_euk/arc"/>
</dbReference>
<dbReference type="PANTHER" id="PTHR10701">
    <property type="entry name" value="SMALL NUCLEAR RIBONUCLEOPROTEIN-ASSOCIATED PROTEIN B AND N"/>
    <property type="match status" value="1"/>
</dbReference>
<protein>
    <recommendedName>
        <fullName evidence="2">Sm domain-containing protein</fullName>
    </recommendedName>
</protein>
<dbReference type="Pfam" id="PF01423">
    <property type="entry name" value="LSM"/>
    <property type="match status" value="1"/>
</dbReference>
<keyword evidence="4" id="KW-1185">Reference proteome</keyword>
<accession>A0A9Q5NC34</accession>
<dbReference type="CDD" id="cd06168">
    <property type="entry name" value="LSMD1"/>
    <property type="match status" value="1"/>
</dbReference>
<evidence type="ECO:0000313" key="4">
    <source>
        <dbReference type="Proteomes" id="UP000757232"/>
    </source>
</evidence>
<proteinExistence type="predicted"/>
<dbReference type="PANTHER" id="PTHR10701:SF5">
    <property type="entry name" value="N-ALPHA-ACETYLTRANSFERASE 38, NATC AUXILIARY SUBUNIT"/>
    <property type="match status" value="1"/>
</dbReference>
<evidence type="ECO:0000259" key="2">
    <source>
        <dbReference type="SMART" id="SM00651"/>
    </source>
</evidence>
<dbReference type="InterPro" id="IPR010920">
    <property type="entry name" value="LSM_dom_sf"/>
</dbReference>
<feature type="region of interest" description="Disordered" evidence="1">
    <location>
        <begin position="1"/>
        <end position="26"/>
    </location>
</feature>
<evidence type="ECO:0000313" key="3">
    <source>
        <dbReference type="EMBL" id="OCB91771.1"/>
    </source>
</evidence>
<dbReference type="SUPFAM" id="SSF50182">
    <property type="entry name" value="Sm-like ribonucleoproteins"/>
    <property type="match status" value="1"/>
</dbReference>
<dbReference type="InterPro" id="IPR034110">
    <property type="entry name" value="LSMD1_Sm"/>
</dbReference>
<name>A0A9Q5NC34_SANBA</name>
<dbReference type="Gene3D" id="2.30.30.100">
    <property type="match status" value="1"/>
</dbReference>